<feature type="domain" description="Peptidase C-terminal archaeal/bacterial" evidence="3">
    <location>
        <begin position="398"/>
        <end position="474"/>
    </location>
</feature>
<dbReference type="InterPro" id="IPR018511">
    <property type="entry name" value="Hemolysin-typ_Ca-bd_CS"/>
</dbReference>
<dbReference type="PRINTS" id="PR00313">
    <property type="entry name" value="CABNDNGRPT"/>
</dbReference>
<dbReference type="PANTHER" id="PTHR38340:SF1">
    <property type="entry name" value="S-LAYER PROTEIN"/>
    <property type="match status" value="1"/>
</dbReference>
<dbReference type="PROSITE" id="PS00330">
    <property type="entry name" value="HEMOLYSIN_CALCIUM"/>
    <property type="match status" value="2"/>
</dbReference>
<evidence type="ECO:0000313" key="5">
    <source>
        <dbReference type="Proteomes" id="UP000637383"/>
    </source>
</evidence>
<dbReference type="PANTHER" id="PTHR38340">
    <property type="entry name" value="S-LAYER PROTEIN"/>
    <property type="match status" value="1"/>
</dbReference>
<dbReference type="Gene3D" id="2.150.10.10">
    <property type="entry name" value="Serralysin-like metalloprotease, C-terminal"/>
    <property type="match status" value="4"/>
</dbReference>
<dbReference type="Proteomes" id="UP000637383">
    <property type="component" value="Unassembled WGS sequence"/>
</dbReference>
<dbReference type="InterPro" id="IPR050557">
    <property type="entry name" value="RTX_toxin/Mannuronan_C5-epim"/>
</dbReference>
<dbReference type="InterPro" id="IPR001343">
    <property type="entry name" value="Hemolysn_Ca-bd"/>
</dbReference>
<dbReference type="Pfam" id="PF04151">
    <property type="entry name" value="PPC"/>
    <property type="match status" value="1"/>
</dbReference>
<dbReference type="InterPro" id="IPR007280">
    <property type="entry name" value="Peptidase_C_arc/bac"/>
</dbReference>
<proteinExistence type="predicted"/>
<dbReference type="EMBL" id="JACJTU010000068">
    <property type="protein sequence ID" value="MBD2739080.1"/>
    <property type="molecule type" value="Genomic_DNA"/>
</dbReference>
<comment type="caution">
    <text evidence="4">The sequence shown here is derived from an EMBL/GenBank/DDBJ whole genome shotgun (WGS) entry which is preliminary data.</text>
</comment>
<sequence length="865" mass="90455">MAKVKSRLEAALELEQQALQASKPSSIKGQVKTVTEITNSTNTVVGTSDNDSLLGTNNRDEISGLGGNDTIVVLGGNDTANGGNGDDLVLAGTGDDLVNGDAGNDLLIGGTGKDTLAGGADSDIIIGEEGNDNLFGDDGNDTIIGDFTSEEGSGNDTLRGGLGDDKLFGGNGNDQLFGDNGNDQLNGDIGNDTLDGGSGGDTVFGGTGNDVVRGDVGNDVVIGGGNNDSLSGGLGSDRLIGVDPFLPNLNFGKGEIDRLTGNQNDDIFILGQVLNNKNIVFYDNGNPKSLGTKDYALITDFGLVNNNLNRGVDKIQLSGSSKNYSLGSSPTGLPSGTAIFFNDSSTQELIAILEGISSSDVSLTNPDQFSFVKAPIALSNLGSTPIIRNATLTATDSSDVFVFNTTSLGNINLALTNIGAGDDIDIQLFRDDGDGIFEPTSGDAYISAGPRPGNQDESITVASQPAGTYFVEVSRFDLGSFGDASYRLSLSNTRVSNLLPIEFRVGNLSASQTFVGNIGNSDTADVYAFSLDKFEGTNINLTPQGGNADIRLIQDVNGNRIVDPGDVLLSSTNLGTQTDSIRVDAAGNYLLQVYQGGADSTKYNLAFDYFTTPGAVPTQGEIKNLITLGNLGKTPVISDGTLTSTDPQDIFVFDTESLGNINLALTNISAGDNANIRLFRDDGDKAFEPDTDDVFVSIAARRTNVDDSINVSDLVAGTYFAEVSRSAQDSLGDVSYRLSLSTANPSNLLLNEIPLGNLSSSLTINANISNNDTSDIFAFSVDSFEATDIVLNPVDGNVDIRLIVDQNGNRIVDNNDVILGSTNPGTQTDSIRVNTPGNYFLQAYQVNGDPTNYTLSFDYSTTQVL</sequence>
<keyword evidence="5" id="KW-1185">Reference proteome</keyword>
<evidence type="ECO:0000313" key="4">
    <source>
        <dbReference type="EMBL" id="MBD2739080.1"/>
    </source>
</evidence>
<dbReference type="SUPFAM" id="SSF51120">
    <property type="entry name" value="beta-Roll"/>
    <property type="match status" value="1"/>
</dbReference>
<comment type="subcellular location">
    <subcellularLocation>
        <location evidence="1">Secreted</location>
    </subcellularLocation>
</comment>
<dbReference type="InterPro" id="IPR011049">
    <property type="entry name" value="Serralysin-like_metalloprot_C"/>
</dbReference>
<dbReference type="Gene3D" id="2.60.120.380">
    <property type="match status" value="4"/>
</dbReference>
<dbReference type="Pfam" id="PF00353">
    <property type="entry name" value="HemolysinCabind"/>
    <property type="match status" value="5"/>
</dbReference>
<dbReference type="RefSeq" id="WP_190959589.1">
    <property type="nucleotide sequence ID" value="NZ_JACJTU010000068.1"/>
</dbReference>
<keyword evidence="2" id="KW-0964">Secreted</keyword>
<evidence type="ECO:0000256" key="1">
    <source>
        <dbReference type="ARBA" id="ARBA00004613"/>
    </source>
</evidence>
<name>A0ABR8KLP7_9NOSO</name>
<protein>
    <submittedName>
        <fullName evidence="4">Pre-peptidase C-terminal domain-containing protein</fullName>
    </submittedName>
</protein>
<dbReference type="SUPFAM" id="SSF89260">
    <property type="entry name" value="Collagen-binding domain"/>
    <property type="match status" value="4"/>
</dbReference>
<evidence type="ECO:0000259" key="3">
    <source>
        <dbReference type="Pfam" id="PF04151"/>
    </source>
</evidence>
<accession>A0ABR8KLP7</accession>
<reference evidence="4 5" key="1">
    <citation type="journal article" date="2020" name="ISME J.">
        <title>Comparative genomics reveals insights into cyanobacterial evolution and habitat adaptation.</title>
        <authorList>
            <person name="Chen M.Y."/>
            <person name="Teng W.K."/>
            <person name="Zhao L."/>
            <person name="Hu C.X."/>
            <person name="Zhou Y.K."/>
            <person name="Han B.P."/>
            <person name="Song L.R."/>
            <person name="Shu W.S."/>
        </authorList>
    </citation>
    <scope>NUCLEOTIDE SEQUENCE [LARGE SCALE GENOMIC DNA]</scope>
    <source>
        <strain evidence="4 5">FACHB-159</strain>
    </source>
</reference>
<gene>
    <name evidence="4" type="ORF">H6H03_35325</name>
</gene>
<organism evidence="4 5">
    <name type="scientific">Nostoc paludosum FACHB-159</name>
    <dbReference type="NCBI Taxonomy" id="2692908"/>
    <lineage>
        <taxon>Bacteria</taxon>
        <taxon>Bacillati</taxon>
        <taxon>Cyanobacteriota</taxon>
        <taxon>Cyanophyceae</taxon>
        <taxon>Nostocales</taxon>
        <taxon>Nostocaceae</taxon>
        <taxon>Nostoc</taxon>
    </lineage>
</organism>
<evidence type="ECO:0000256" key="2">
    <source>
        <dbReference type="ARBA" id="ARBA00022525"/>
    </source>
</evidence>